<dbReference type="Pfam" id="PF22780">
    <property type="entry name" value="HI0933_like_1st"/>
    <property type="match status" value="1"/>
</dbReference>
<dbReference type="PRINTS" id="PR00411">
    <property type="entry name" value="PNDRDTASEI"/>
</dbReference>
<dbReference type="InterPro" id="IPR004792">
    <property type="entry name" value="BaiN-like"/>
</dbReference>
<dbReference type="SUPFAM" id="SSF160996">
    <property type="entry name" value="HI0933 insert domain-like"/>
    <property type="match status" value="1"/>
</dbReference>
<evidence type="ECO:0008006" key="8">
    <source>
        <dbReference type="Google" id="ProtNLM"/>
    </source>
</evidence>
<dbReference type="Pfam" id="PF03486">
    <property type="entry name" value="HI0933_like"/>
    <property type="match status" value="1"/>
</dbReference>
<dbReference type="InterPro" id="IPR055178">
    <property type="entry name" value="RsdA/BaiN/AoA(So)-like_dom"/>
</dbReference>
<dbReference type="SUPFAM" id="SSF51905">
    <property type="entry name" value="FAD/NAD(P)-binding domain"/>
    <property type="match status" value="1"/>
</dbReference>
<organism evidence="6 7">
    <name type="scientific">Maribacter litoralis</name>
    <dbReference type="NCBI Taxonomy" id="2059726"/>
    <lineage>
        <taxon>Bacteria</taxon>
        <taxon>Pseudomonadati</taxon>
        <taxon>Bacteroidota</taxon>
        <taxon>Flavobacteriia</taxon>
        <taxon>Flavobacteriales</taxon>
        <taxon>Flavobacteriaceae</taxon>
        <taxon>Maribacter</taxon>
    </lineage>
</organism>
<dbReference type="Proteomes" id="UP000430202">
    <property type="component" value="Unassembled WGS sequence"/>
</dbReference>
<dbReference type="AlphaFoldDB" id="A0A653PIU1"/>
<dbReference type="Gene3D" id="2.40.30.10">
    <property type="entry name" value="Translation factors"/>
    <property type="match status" value="1"/>
</dbReference>
<evidence type="ECO:0000256" key="2">
    <source>
        <dbReference type="ARBA" id="ARBA00022630"/>
    </source>
</evidence>
<dbReference type="RefSeq" id="WP_159302156.1">
    <property type="nucleotide sequence ID" value="NZ_LR733271.1"/>
</dbReference>
<sequence length="426" mass="46814">MYDVLVIGGGAAGFFAAIHIAESRPHTKIAILERGKEVLTKVKVSGGGRCNVTHAEFNPSDLSKNYPRGEKELLGPFHTYASGDTVGFFEERGVALKIEEDGRMFPVSNSSQTIIDCFLSEADRLGIQVKTHCSVTGIEHTEEEGTKKWKVAVGDSFMFCNKLVLATGSNPKMWNYIESLGHTIVPPVPSLFTFNIKDERIIDIPGVATHAEVKVIPKKNVGKKSSRLKLDASNLTSEGPLLVTHWGMSGPAILKLSAWGARILEQYNYQFKIQVNWVPEYHQDGLLALLLKVKQVEKKTVLRTKVLDIPKRLWANLVNASGIEDTVTWPAVSKQQLTILAEQLTAGIFQVNGKSTFKEEFVTAGGVNLKEINFKTYESKILTGLYFAGEIINVDAITGGFNFQNAWTGAFIAAKGVVNDLNTNSE</sequence>
<gene>
    <name evidence="6" type="ORF">MARI151_20252</name>
</gene>
<protein>
    <recommendedName>
        <fullName evidence="8">Aminoacetone oxidase family FAD-binding enzyme</fullName>
    </recommendedName>
</protein>
<dbReference type="PANTHER" id="PTHR42887">
    <property type="entry name" value="OS12G0638800 PROTEIN"/>
    <property type="match status" value="1"/>
</dbReference>
<dbReference type="NCBIfam" id="TIGR00275">
    <property type="entry name" value="aminoacetone oxidase family FAD-binding enzyme"/>
    <property type="match status" value="1"/>
</dbReference>
<evidence type="ECO:0000259" key="5">
    <source>
        <dbReference type="Pfam" id="PF22780"/>
    </source>
</evidence>
<keyword evidence="2" id="KW-0285">Flavoprotein</keyword>
<dbReference type="Gene3D" id="3.50.50.60">
    <property type="entry name" value="FAD/NAD(P)-binding domain"/>
    <property type="match status" value="1"/>
</dbReference>
<dbReference type="EMBL" id="CABWLR010000002">
    <property type="protein sequence ID" value="VXB29774.1"/>
    <property type="molecule type" value="Genomic_DNA"/>
</dbReference>
<proteinExistence type="predicted"/>
<dbReference type="Gene3D" id="1.10.8.260">
    <property type="entry name" value="HI0933 insert domain-like"/>
    <property type="match status" value="1"/>
</dbReference>
<dbReference type="InterPro" id="IPR036188">
    <property type="entry name" value="FAD/NAD-bd_sf"/>
</dbReference>
<comment type="cofactor">
    <cofactor evidence="1">
        <name>FAD</name>
        <dbReference type="ChEBI" id="CHEBI:57692"/>
    </cofactor>
</comment>
<evidence type="ECO:0000259" key="4">
    <source>
        <dbReference type="Pfam" id="PF03486"/>
    </source>
</evidence>
<feature type="domain" description="RsdA/BaiN/AoA(So)-like insert" evidence="5">
    <location>
        <begin position="189"/>
        <end position="362"/>
    </location>
</feature>
<name>A0A653PIU1_9FLAO</name>
<reference evidence="6 7" key="1">
    <citation type="submission" date="2019-10" db="EMBL/GenBank/DDBJ databases">
        <authorList>
            <person name="Karimi E."/>
        </authorList>
    </citation>
    <scope>NUCLEOTIDE SEQUENCE [LARGE SCALE GENOMIC DNA]</scope>
    <source>
        <strain evidence="6">Maribacter sp. 151</strain>
    </source>
</reference>
<evidence type="ECO:0000256" key="3">
    <source>
        <dbReference type="ARBA" id="ARBA00022827"/>
    </source>
</evidence>
<keyword evidence="3" id="KW-0274">FAD</keyword>
<accession>A0A653PIU1</accession>
<feature type="domain" description="RsdA/BaiN/AoA(So)-like Rossmann fold-like" evidence="4">
    <location>
        <begin position="3"/>
        <end position="415"/>
    </location>
</feature>
<dbReference type="PRINTS" id="PR00368">
    <property type="entry name" value="FADPNR"/>
</dbReference>
<evidence type="ECO:0000256" key="1">
    <source>
        <dbReference type="ARBA" id="ARBA00001974"/>
    </source>
</evidence>
<evidence type="ECO:0000313" key="6">
    <source>
        <dbReference type="EMBL" id="VXB29774.1"/>
    </source>
</evidence>
<dbReference type="InterPro" id="IPR023166">
    <property type="entry name" value="BaiN-like_dom_sf"/>
</dbReference>
<evidence type="ECO:0000313" key="7">
    <source>
        <dbReference type="Proteomes" id="UP000430202"/>
    </source>
</evidence>
<dbReference type="InterPro" id="IPR057661">
    <property type="entry name" value="RsdA/BaiN/AoA(So)_Rossmann"/>
</dbReference>
<dbReference type="PANTHER" id="PTHR42887:SF2">
    <property type="entry name" value="OS12G0638800 PROTEIN"/>
    <property type="match status" value="1"/>
</dbReference>
<keyword evidence="7" id="KW-1185">Reference proteome</keyword>